<proteinExistence type="predicted"/>
<feature type="transmembrane region" description="Helical" evidence="9">
    <location>
        <begin position="185"/>
        <end position="205"/>
    </location>
</feature>
<keyword evidence="5" id="KW-0406">Ion transport</keyword>
<keyword evidence="6 9" id="KW-0472">Membrane</keyword>
<protein>
    <submittedName>
        <fullName evidence="11">Putative ferric reductase transmembrane component protein</fullName>
    </submittedName>
</protein>
<dbReference type="PANTHER" id="PTHR32361:SF9">
    <property type="entry name" value="FERRIC REDUCTASE TRANSMEMBRANE COMPONENT 3-RELATED"/>
    <property type="match status" value="1"/>
</dbReference>
<dbReference type="PROSITE" id="PS51384">
    <property type="entry name" value="FAD_FR"/>
    <property type="match status" value="1"/>
</dbReference>
<dbReference type="OMA" id="NIVWHIG"/>
<keyword evidence="4 9" id="KW-1133">Transmembrane helix</keyword>
<feature type="transmembrane region" description="Helical" evidence="9">
    <location>
        <begin position="386"/>
        <end position="404"/>
    </location>
</feature>
<evidence type="ECO:0000256" key="3">
    <source>
        <dbReference type="ARBA" id="ARBA00022692"/>
    </source>
</evidence>
<accession>M7SUB2</accession>
<feature type="transmembrane region" description="Helical" evidence="9">
    <location>
        <begin position="67"/>
        <end position="89"/>
    </location>
</feature>
<evidence type="ECO:0000256" key="5">
    <source>
        <dbReference type="ARBA" id="ARBA00023065"/>
    </source>
</evidence>
<dbReference type="SUPFAM" id="SSF52343">
    <property type="entry name" value="Ferredoxin reductase-like, C-terminal NADP-linked domain"/>
    <property type="match status" value="1"/>
</dbReference>
<dbReference type="CDD" id="cd06186">
    <property type="entry name" value="NOX_Duox_like_FAD_NADP"/>
    <property type="match status" value="1"/>
</dbReference>
<evidence type="ECO:0000256" key="6">
    <source>
        <dbReference type="ARBA" id="ARBA00023136"/>
    </source>
</evidence>
<organism evidence="11 12">
    <name type="scientific">Eutypa lata (strain UCR-EL1)</name>
    <name type="common">Grapevine dieback disease fungus</name>
    <name type="synonym">Eutypa armeniacae</name>
    <dbReference type="NCBI Taxonomy" id="1287681"/>
    <lineage>
        <taxon>Eukaryota</taxon>
        <taxon>Fungi</taxon>
        <taxon>Dikarya</taxon>
        <taxon>Ascomycota</taxon>
        <taxon>Pezizomycotina</taxon>
        <taxon>Sordariomycetes</taxon>
        <taxon>Xylariomycetidae</taxon>
        <taxon>Xylariales</taxon>
        <taxon>Diatrypaceae</taxon>
        <taxon>Eutypa</taxon>
    </lineage>
</organism>
<keyword evidence="7" id="KW-0325">Glycoprotein</keyword>
<comment type="subcellular location">
    <subcellularLocation>
        <location evidence="1">Membrane</location>
        <topology evidence="1">Multi-pass membrane protein</topology>
    </subcellularLocation>
</comment>
<evidence type="ECO:0000256" key="2">
    <source>
        <dbReference type="ARBA" id="ARBA00022448"/>
    </source>
</evidence>
<dbReference type="SFLD" id="SFLDG01168">
    <property type="entry name" value="Ferric_reductase_subgroup_(FRE"/>
    <property type="match status" value="1"/>
</dbReference>
<reference evidence="12" key="1">
    <citation type="journal article" date="2013" name="Genome Announc.">
        <title>Draft genome sequence of the grapevine dieback fungus Eutypa lata UCR-EL1.</title>
        <authorList>
            <person name="Blanco-Ulate B."/>
            <person name="Rolshausen P.E."/>
            <person name="Cantu D."/>
        </authorList>
    </citation>
    <scope>NUCLEOTIDE SEQUENCE [LARGE SCALE GENOMIC DNA]</scope>
    <source>
        <strain evidence="12">UCR-EL1</strain>
    </source>
</reference>
<evidence type="ECO:0000256" key="9">
    <source>
        <dbReference type="SAM" id="Phobius"/>
    </source>
</evidence>
<feature type="region of interest" description="Disordered" evidence="8">
    <location>
        <begin position="315"/>
        <end position="334"/>
    </location>
</feature>
<evidence type="ECO:0000259" key="10">
    <source>
        <dbReference type="PROSITE" id="PS51384"/>
    </source>
</evidence>
<keyword evidence="3 9" id="KW-0812">Transmembrane</keyword>
<evidence type="ECO:0000256" key="8">
    <source>
        <dbReference type="SAM" id="MobiDB-lite"/>
    </source>
</evidence>
<dbReference type="Proteomes" id="UP000012174">
    <property type="component" value="Unassembled WGS sequence"/>
</dbReference>
<dbReference type="KEGG" id="ela:UCREL1_5125"/>
<dbReference type="GO" id="GO:0005886">
    <property type="term" value="C:plasma membrane"/>
    <property type="evidence" value="ECO:0007669"/>
    <property type="project" value="TreeGrafter"/>
</dbReference>
<feature type="transmembrane region" description="Helical" evidence="9">
    <location>
        <begin position="156"/>
        <end position="173"/>
    </location>
</feature>
<keyword evidence="2" id="KW-0813">Transport</keyword>
<name>M7SUB2_EUTLA</name>
<dbReference type="eggNOG" id="KOG0039">
    <property type="taxonomic scope" value="Eukaryota"/>
</dbReference>
<dbReference type="InterPro" id="IPR013130">
    <property type="entry name" value="Fe3_Rdtase_TM_dom"/>
</dbReference>
<dbReference type="GO" id="GO:0015677">
    <property type="term" value="P:copper ion import"/>
    <property type="evidence" value="ECO:0007669"/>
    <property type="project" value="TreeGrafter"/>
</dbReference>
<dbReference type="Pfam" id="PF01794">
    <property type="entry name" value="Ferric_reduct"/>
    <property type="match status" value="1"/>
</dbReference>
<dbReference type="PANTHER" id="PTHR32361">
    <property type="entry name" value="FERRIC/CUPRIC REDUCTASE TRANSMEMBRANE COMPONENT"/>
    <property type="match status" value="1"/>
</dbReference>
<evidence type="ECO:0000256" key="1">
    <source>
        <dbReference type="ARBA" id="ARBA00004141"/>
    </source>
</evidence>
<dbReference type="InterPro" id="IPR017927">
    <property type="entry name" value="FAD-bd_FR_type"/>
</dbReference>
<dbReference type="GO" id="GO:0006879">
    <property type="term" value="P:intracellular iron ion homeostasis"/>
    <property type="evidence" value="ECO:0007669"/>
    <property type="project" value="TreeGrafter"/>
</dbReference>
<feature type="transmembrane region" description="Helical" evidence="9">
    <location>
        <begin position="116"/>
        <end position="136"/>
    </location>
</feature>
<feature type="compositionally biased region" description="Low complexity" evidence="8">
    <location>
        <begin position="315"/>
        <end position="325"/>
    </location>
</feature>
<evidence type="ECO:0000313" key="11">
    <source>
        <dbReference type="EMBL" id="EMR67872.1"/>
    </source>
</evidence>
<dbReference type="STRING" id="1287681.M7SUB2"/>
<evidence type="ECO:0000256" key="4">
    <source>
        <dbReference type="ARBA" id="ARBA00022989"/>
    </source>
</evidence>
<dbReference type="AlphaFoldDB" id="M7SUB2"/>
<evidence type="ECO:0000256" key="7">
    <source>
        <dbReference type="ARBA" id="ARBA00023180"/>
    </source>
</evidence>
<feature type="transmembrane region" description="Helical" evidence="9">
    <location>
        <begin position="43"/>
        <end position="61"/>
    </location>
</feature>
<dbReference type="GO" id="GO:0000293">
    <property type="term" value="F:ferric-chelate reductase activity"/>
    <property type="evidence" value="ECO:0007669"/>
    <property type="project" value="TreeGrafter"/>
</dbReference>
<dbReference type="OrthoDB" id="17725at2759"/>
<gene>
    <name evidence="11" type="ORF">UCREL1_5125</name>
</gene>
<keyword evidence="12" id="KW-1185">Reference proteome</keyword>
<dbReference type="InterPro" id="IPR039261">
    <property type="entry name" value="FNR_nucleotide-bd"/>
</dbReference>
<dbReference type="SFLD" id="SFLDS00052">
    <property type="entry name" value="Ferric_Reductase_Domain"/>
    <property type="match status" value="1"/>
</dbReference>
<sequence>MLRRYRLPGARIGPLNLLRSWLTYQPPPLPLINRTLPSNGTTISVLGFYGLNILYLFHALPLETRHLFALADRAGLLFIANIPPLYLLAAKNQPLKALTGYSYESLNIFHRRVGELMCLAAAVHFTAIVVWAGWLAPDFIQHQLRPSWYHFFTHPVILYGVIAFIAYETLYFTSLGSFRQRWYEIFLASHVVLQVAALVFLWLHFSTARPYVYAALVIFFVDRLVYRLWLKSATFIADLSILEDGETVSLSADWDIPLPRHRRWCSSVLTSRKQNITHGWHPADHIFVTIPALGRVHAMQAHPFTIASAAPTLAASSSDPTSLPDADPPSPSPSPPHAWLNLLIRAQSGFTSALLNHARANNRVSVRVDGPYGSHDPLRVLRACDVAVLIAGGSGIAVAFPLVWELATAFMARNGGEAGQGRREVFLYWVVHSRAQRSWIPQERLDELARWGVHVVIPEPTVEGNIVWHIGY</sequence>
<dbReference type="Gene3D" id="3.40.50.80">
    <property type="entry name" value="Nucleotide-binding domain of ferredoxin-NADP reductase (FNR) module"/>
    <property type="match status" value="1"/>
</dbReference>
<evidence type="ECO:0000313" key="12">
    <source>
        <dbReference type="Proteomes" id="UP000012174"/>
    </source>
</evidence>
<dbReference type="GO" id="GO:0006826">
    <property type="term" value="P:iron ion transport"/>
    <property type="evidence" value="ECO:0007669"/>
    <property type="project" value="TreeGrafter"/>
</dbReference>
<feature type="domain" description="FAD-binding FR-type" evidence="10">
    <location>
        <begin position="180"/>
        <end position="378"/>
    </location>
</feature>
<feature type="transmembrane region" description="Helical" evidence="9">
    <location>
        <begin position="211"/>
        <end position="230"/>
    </location>
</feature>
<dbReference type="InterPro" id="IPR051410">
    <property type="entry name" value="Ferric/Cupric_Reductase"/>
</dbReference>
<dbReference type="EMBL" id="KB706335">
    <property type="protein sequence ID" value="EMR67872.1"/>
    <property type="molecule type" value="Genomic_DNA"/>
</dbReference>
<dbReference type="HOGENOM" id="CLU_010365_5_1_1"/>